<evidence type="ECO:0000313" key="2">
    <source>
        <dbReference type="EMBL" id="KAF7838738.1"/>
    </source>
</evidence>
<gene>
    <name evidence="2" type="ORF">G2W53_007220</name>
</gene>
<dbReference type="Proteomes" id="UP000634136">
    <property type="component" value="Unassembled WGS sequence"/>
</dbReference>
<sequence length="65" mass="7016">MTKDHSAEVCTSAERLETNFEGNLKFTGSSNAIEAVTREETSSHPGTYSATPKPKDDKGNTGVHF</sequence>
<evidence type="ECO:0000256" key="1">
    <source>
        <dbReference type="SAM" id="MobiDB-lite"/>
    </source>
</evidence>
<reference evidence="2" key="1">
    <citation type="submission" date="2020-09" db="EMBL/GenBank/DDBJ databases">
        <title>Genome-Enabled Discovery of Anthraquinone Biosynthesis in Senna tora.</title>
        <authorList>
            <person name="Kang S.-H."/>
            <person name="Pandey R.P."/>
            <person name="Lee C.-M."/>
            <person name="Sim J.-S."/>
            <person name="Jeong J.-T."/>
            <person name="Choi B.-S."/>
            <person name="Jung M."/>
            <person name="Ginzburg D."/>
            <person name="Zhao K."/>
            <person name="Won S.Y."/>
            <person name="Oh T.-J."/>
            <person name="Yu Y."/>
            <person name="Kim N.-H."/>
            <person name="Lee O.R."/>
            <person name="Lee T.-H."/>
            <person name="Bashyal P."/>
            <person name="Kim T.-S."/>
            <person name="Lee W.-H."/>
            <person name="Kawkins C."/>
            <person name="Kim C.-K."/>
            <person name="Kim J.S."/>
            <person name="Ahn B.O."/>
            <person name="Rhee S.Y."/>
            <person name="Sohng J.K."/>
        </authorList>
    </citation>
    <scope>NUCLEOTIDE SEQUENCE</scope>
    <source>
        <tissue evidence="2">Leaf</tissue>
    </source>
</reference>
<proteinExistence type="predicted"/>
<dbReference type="EMBL" id="JAAIUW010000003">
    <property type="protein sequence ID" value="KAF7838738.1"/>
    <property type="molecule type" value="Genomic_DNA"/>
</dbReference>
<dbReference type="AlphaFoldDB" id="A0A834X793"/>
<name>A0A834X793_9FABA</name>
<evidence type="ECO:0000313" key="3">
    <source>
        <dbReference type="Proteomes" id="UP000634136"/>
    </source>
</evidence>
<keyword evidence="3" id="KW-1185">Reference proteome</keyword>
<accession>A0A834X793</accession>
<feature type="region of interest" description="Disordered" evidence="1">
    <location>
        <begin position="35"/>
        <end position="65"/>
    </location>
</feature>
<protein>
    <submittedName>
        <fullName evidence="2">Uncharacterized protein</fullName>
    </submittedName>
</protein>
<comment type="caution">
    <text evidence="2">The sequence shown here is derived from an EMBL/GenBank/DDBJ whole genome shotgun (WGS) entry which is preliminary data.</text>
</comment>
<organism evidence="2 3">
    <name type="scientific">Senna tora</name>
    <dbReference type="NCBI Taxonomy" id="362788"/>
    <lineage>
        <taxon>Eukaryota</taxon>
        <taxon>Viridiplantae</taxon>
        <taxon>Streptophyta</taxon>
        <taxon>Embryophyta</taxon>
        <taxon>Tracheophyta</taxon>
        <taxon>Spermatophyta</taxon>
        <taxon>Magnoliopsida</taxon>
        <taxon>eudicotyledons</taxon>
        <taxon>Gunneridae</taxon>
        <taxon>Pentapetalae</taxon>
        <taxon>rosids</taxon>
        <taxon>fabids</taxon>
        <taxon>Fabales</taxon>
        <taxon>Fabaceae</taxon>
        <taxon>Caesalpinioideae</taxon>
        <taxon>Cassia clade</taxon>
        <taxon>Senna</taxon>
    </lineage>
</organism>